<keyword evidence="1" id="KW-0805">Transcription regulation</keyword>
<dbReference type="GO" id="GO:0003677">
    <property type="term" value="F:DNA binding"/>
    <property type="evidence" value="ECO:0007669"/>
    <property type="project" value="UniProtKB-KW"/>
</dbReference>
<name>A0A928YT08_9GAMM</name>
<evidence type="ECO:0000313" key="5">
    <source>
        <dbReference type="EMBL" id="MBE8716981.1"/>
    </source>
</evidence>
<dbReference type="Proteomes" id="UP000652567">
    <property type="component" value="Unassembled WGS sequence"/>
</dbReference>
<evidence type="ECO:0000256" key="3">
    <source>
        <dbReference type="ARBA" id="ARBA00023163"/>
    </source>
</evidence>
<dbReference type="PANTHER" id="PTHR42756">
    <property type="entry name" value="TRANSCRIPTIONAL REGULATOR, MARR"/>
    <property type="match status" value="1"/>
</dbReference>
<dbReference type="RefSeq" id="WP_193908467.1">
    <property type="nucleotide sequence ID" value="NZ_PRDL01000001.1"/>
</dbReference>
<evidence type="ECO:0000256" key="1">
    <source>
        <dbReference type="ARBA" id="ARBA00023015"/>
    </source>
</evidence>
<comment type="caution">
    <text evidence="5">The sequence shown here is derived from an EMBL/GenBank/DDBJ whole genome shotgun (WGS) entry which is preliminary data.</text>
</comment>
<dbReference type="AlphaFoldDB" id="A0A928YT08"/>
<accession>A0A928YT08</accession>
<evidence type="ECO:0000259" key="4">
    <source>
        <dbReference type="PROSITE" id="PS50995"/>
    </source>
</evidence>
<evidence type="ECO:0000313" key="6">
    <source>
        <dbReference type="Proteomes" id="UP000652567"/>
    </source>
</evidence>
<keyword evidence="2" id="KW-0238">DNA-binding</keyword>
<evidence type="ECO:0000256" key="2">
    <source>
        <dbReference type="ARBA" id="ARBA00023125"/>
    </source>
</evidence>
<dbReference type="EMBL" id="PRDL01000001">
    <property type="protein sequence ID" value="MBE8716981.1"/>
    <property type="molecule type" value="Genomic_DNA"/>
</dbReference>
<keyword evidence="6" id="KW-1185">Reference proteome</keyword>
<dbReference type="Pfam" id="PF01047">
    <property type="entry name" value="MarR"/>
    <property type="match status" value="1"/>
</dbReference>
<keyword evidence="3" id="KW-0804">Transcription</keyword>
<dbReference type="PRINTS" id="PR00598">
    <property type="entry name" value="HTHMARR"/>
</dbReference>
<organism evidence="5 6">
    <name type="scientific">Cellvibrio polysaccharolyticus</name>
    <dbReference type="NCBI Taxonomy" id="2082724"/>
    <lineage>
        <taxon>Bacteria</taxon>
        <taxon>Pseudomonadati</taxon>
        <taxon>Pseudomonadota</taxon>
        <taxon>Gammaproteobacteria</taxon>
        <taxon>Cellvibrionales</taxon>
        <taxon>Cellvibrionaceae</taxon>
        <taxon>Cellvibrio</taxon>
    </lineage>
</organism>
<dbReference type="GO" id="GO:0003700">
    <property type="term" value="F:DNA-binding transcription factor activity"/>
    <property type="evidence" value="ECO:0007669"/>
    <property type="project" value="InterPro"/>
</dbReference>
<dbReference type="PANTHER" id="PTHR42756:SF1">
    <property type="entry name" value="TRANSCRIPTIONAL REPRESSOR OF EMRAB OPERON"/>
    <property type="match status" value="1"/>
</dbReference>
<sequence length="158" mass="17949">MSKTEEVLIALRRVIRATDLHSRQLIKTASVTAPQLLLMQAIHRQENAIISKLAQEVSLSQATVTTILDRLEKRELVYRQRSEQDKRKVHVHLTAAGQTLLKSAPTALQQEFVNRFNGLPDWEQSMILASLQRIAHMMNAQDIDASPFLDTGELDRQI</sequence>
<proteinExistence type="predicted"/>
<dbReference type="PROSITE" id="PS50995">
    <property type="entry name" value="HTH_MARR_2"/>
    <property type="match status" value="1"/>
</dbReference>
<dbReference type="InterPro" id="IPR036388">
    <property type="entry name" value="WH-like_DNA-bd_sf"/>
</dbReference>
<feature type="domain" description="HTH marR-type" evidence="4">
    <location>
        <begin position="4"/>
        <end position="136"/>
    </location>
</feature>
<gene>
    <name evidence="5" type="ORF">C4F51_07220</name>
</gene>
<dbReference type="InterPro" id="IPR036390">
    <property type="entry name" value="WH_DNA-bd_sf"/>
</dbReference>
<dbReference type="SUPFAM" id="SSF46785">
    <property type="entry name" value="Winged helix' DNA-binding domain"/>
    <property type="match status" value="1"/>
</dbReference>
<reference evidence="5" key="1">
    <citation type="submission" date="2018-07" db="EMBL/GenBank/DDBJ databases">
        <title>Genome assembly of strain Ka43.</title>
        <authorList>
            <person name="Kukolya J."/>
            <person name="Nagy I."/>
            <person name="Horvath B."/>
            <person name="Toth A."/>
        </authorList>
    </citation>
    <scope>NUCLEOTIDE SEQUENCE</scope>
    <source>
        <strain evidence="5">KB43</strain>
    </source>
</reference>
<dbReference type="InterPro" id="IPR000835">
    <property type="entry name" value="HTH_MarR-typ"/>
</dbReference>
<dbReference type="Gene3D" id="1.10.10.10">
    <property type="entry name" value="Winged helix-like DNA-binding domain superfamily/Winged helix DNA-binding domain"/>
    <property type="match status" value="1"/>
</dbReference>
<protein>
    <submittedName>
        <fullName evidence="5">MarR family transcriptional regulator</fullName>
    </submittedName>
</protein>
<dbReference type="SMART" id="SM00347">
    <property type="entry name" value="HTH_MARR"/>
    <property type="match status" value="1"/>
</dbReference>